<keyword evidence="14" id="KW-1185">Reference proteome</keyword>
<reference evidence="13 14" key="1">
    <citation type="submission" date="2020-11" db="EMBL/GenBank/DDBJ databases">
        <authorList>
            <person name="Wallbank WR R."/>
            <person name="Pardo Diaz C."/>
            <person name="Kozak K."/>
            <person name="Martin S."/>
            <person name="Jiggins C."/>
            <person name="Moest M."/>
            <person name="Warren A I."/>
            <person name="Generalovic N T."/>
            <person name="Byers J.R.P. K."/>
            <person name="Montejo-Kovacevich G."/>
            <person name="Yen C E."/>
        </authorList>
    </citation>
    <scope>NUCLEOTIDE SEQUENCE [LARGE SCALE GENOMIC DNA]</scope>
</reference>
<dbReference type="FunCoup" id="A0A7R8UQN1">
    <property type="interactions" value="786"/>
</dbReference>
<proteinExistence type="inferred from homology"/>
<dbReference type="GO" id="GO:0016266">
    <property type="term" value="P:protein O-linked glycosylation via N-acetyl-galactosamine"/>
    <property type="evidence" value="ECO:0007669"/>
    <property type="project" value="TreeGrafter"/>
</dbReference>
<dbReference type="Pfam" id="PF01501">
    <property type="entry name" value="Glyco_transf_8"/>
    <property type="match status" value="1"/>
</dbReference>
<dbReference type="PANTHER" id="PTHR46012:SF2">
    <property type="entry name" value="IP22168P"/>
    <property type="match status" value="1"/>
</dbReference>
<dbReference type="OrthoDB" id="6238971at2759"/>
<dbReference type="InterPro" id="IPR002495">
    <property type="entry name" value="Glyco_trans_8"/>
</dbReference>
<keyword evidence="6" id="KW-0735">Signal-anchor</keyword>
<evidence type="ECO:0000256" key="9">
    <source>
        <dbReference type="ARBA" id="ARBA00023180"/>
    </source>
</evidence>
<keyword evidence="4" id="KW-0808">Transferase</keyword>
<dbReference type="GO" id="GO:0140563">
    <property type="term" value="F:UDP-D-xylose:beta-D-glucoside alpha-1,3-D-xylosyltransferase activity"/>
    <property type="evidence" value="ECO:0007669"/>
    <property type="project" value="UniProtKB-EC"/>
</dbReference>
<dbReference type="InterPro" id="IPR051993">
    <property type="entry name" value="Glycosyltransferase_8"/>
</dbReference>
<gene>
    <name evidence="13" type="ORF">HERILL_LOCUS8087</name>
</gene>
<accession>A0A7R8UQN1</accession>
<evidence type="ECO:0000313" key="13">
    <source>
        <dbReference type="EMBL" id="CAD7085236.1"/>
    </source>
</evidence>
<sequence>MSSLLVKRLLGFFLILTVLTVLYVLRYERPDETAFLHNERRSPIISVAAVVCGQRVDEALTMIKSVLIFNIPKYPLKIILVAEESLKRRLHETLSVWRQTCRDCFTFQVHSLSFPVEKAETWKTLFKPCAAQRLFLPTLLHDEDSILYLDTDTLLLSPVSEVWEHFTKFNSSQLAALTPEHEDKNVGWYNRFARHPFYGPMGVNSGVMLMNLTRMRSFKWEEQILPLYTEYRLKITWGDQDLINILFFYHPDKLYIMPCQYNYRPDHCMYLSVCNASDGIRILHGNRGYFHSNKQPIFNIIFKAIESYKLEDNSYENLILPLEKEILINDSILTSNCGKVSKQFLIRAKSTLVQSSKYN</sequence>
<dbReference type="Proteomes" id="UP000594454">
    <property type="component" value="Chromosome 3"/>
</dbReference>
<evidence type="ECO:0000256" key="4">
    <source>
        <dbReference type="ARBA" id="ARBA00022679"/>
    </source>
</evidence>
<dbReference type="SUPFAM" id="SSF53448">
    <property type="entry name" value="Nucleotide-diphospho-sugar transferases"/>
    <property type="match status" value="1"/>
</dbReference>
<evidence type="ECO:0000256" key="3">
    <source>
        <dbReference type="ARBA" id="ARBA00022676"/>
    </source>
</evidence>
<evidence type="ECO:0000256" key="1">
    <source>
        <dbReference type="ARBA" id="ARBA00004606"/>
    </source>
</evidence>
<dbReference type="InterPro" id="IPR029044">
    <property type="entry name" value="Nucleotide-diphossugar_trans"/>
</dbReference>
<keyword evidence="7" id="KW-1133">Transmembrane helix</keyword>
<dbReference type="EMBL" id="LR899011">
    <property type="protein sequence ID" value="CAD7085236.1"/>
    <property type="molecule type" value="Genomic_DNA"/>
</dbReference>
<keyword evidence="3" id="KW-0328">Glycosyltransferase</keyword>
<protein>
    <recommendedName>
        <fullName evidence="11">UDP-D-xylose:beta-D-glucoside alpha-1,3-D-xylosyltransferase</fullName>
        <ecNumber evidence="11">2.4.2.42</ecNumber>
    </recommendedName>
</protein>
<comment type="catalytic activity">
    <reaction evidence="12">
        <text>3-O-(beta-D-glucosyl)-L-seryl-[EGF-like domain protein] + UDP-alpha-D-xylose = 3-O-[alpha-D-xylosyl-(1-&gt;3)-beta-D-glucosyl]-L-seryl-[EGF-like domain protein] + UDP + H(+)</text>
        <dbReference type="Rhea" id="RHEA:56064"/>
        <dbReference type="Rhea" id="RHEA-COMP:14610"/>
        <dbReference type="Rhea" id="RHEA-COMP:14611"/>
        <dbReference type="ChEBI" id="CHEBI:15378"/>
        <dbReference type="ChEBI" id="CHEBI:57632"/>
        <dbReference type="ChEBI" id="CHEBI:58223"/>
        <dbReference type="ChEBI" id="CHEBI:140575"/>
        <dbReference type="ChEBI" id="CHEBI:140576"/>
        <dbReference type="EC" id="2.4.2.42"/>
    </reaction>
</comment>
<organism evidence="13 14">
    <name type="scientific">Hermetia illucens</name>
    <name type="common">Black soldier fly</name>
    <dbReference type="NCBI Taxonomy" id="343691"/>
    <lineage>
        <taxon>Eukaryota</taxon>
        <taxon>Metazoa</taxon>
        <taxon>Ecdysozoa</taxon>
        <taxon>Arthropoda</taxon>
        <taxon>Hexapoda</taxon>
        <taxon>Insecta</taxon>
        <taxon>Pterygota</taxon>
        <taxon>Neoptera</taxon>
        <taxon>Endopterygota</taxon>
        <taxon>Diptera</taxon>
        <taxon>Brachycera</taxon>
        <taxon>Stratiomyomorpha</taxon>
        <taxon>Stratiomyidae</taxon>
        <taxon>Hermetiinae</taxon>
        <taxon>Hermetia</taxon>
    </lineage>
</organism>
<dbReference type="AlphaFoldDB" id="A0A7R8UQN1"/>
<evidence type="ECO:0000256" key="8">
    <source>
        <dbReference type="ARBA" id="ARBA00023136"/>
    </source>
</evidence>
<name>A0A7R8UQN1_HERIL</name>
<comment type="subcellular location">
    <subcellularLocation>
        <location evidence="1">Membrane</location>
        <topology evidence="1">Single-pass type II membrane protein</topology>
    </subcellularLocation>
</comment>
<evidence type="ECO:0000256" key="5">
    <source>
        <dbReference type="ARBA" id="ARBA00022692"/>
    </source>
</evidence>
<dbReference type="OMA" id="IPIHKEY"/>
<evidence type="ECO:0000256" key="12">
    <source>
        <dbReference type="ARBA" id="ARBA00049181"/>
    </source>
</evidence>
<evidence type="ECO:0000313" key="14">
    <source>
        <dbReference type="Proteomes" id="UP000594454"/>
    </source>
</evidence>
<dbReference type="InParanoid" id="A0A7R8UQN1"/>
<comment type="similarity">
    <text evidence="2">Belongs to the glycosyltransferase 8 family.</text>
</comment>
<dbReference type="Gene3D" id="3.90.550.10">
    <property type="entry name" value="Spore Coat Polysaccharide Biosynthesis Protein SpsA, Chain A"/>
    <property type="match status" value="1"/>
</dbReference>
<comment type="function">
    <text evidence="10">Glycosyltransferase which elongates the O-linked glucose attached to EGF-like repeats in the extracellular domain of Notch proteins by catalyzing the addition of xylose.</text>
</comment>
<keyword evidence="5" id="KW-0812">Transmembrane</keyword>
<dbReference type="PANTHER" id="PTHR46012">
    <property type="entry name" value="IP22168P"/>
    <property type="match status" value="1"/>
</dbReference>
<evidence type="ECO:0000256" key="7">
    <source>
        <dbReference type="ARBA" id="ARBA00022989"/>
    </source>
</evidence>
<evidence type="ECO:0000256" key="11">
    <source>
        <dbReference type="ARBA" id="ARBA00038854"/>
    </source>
</evidence>
<keyword evidence="8" id="KW-0472">Membrane</keyword>
<evidence type="ECO:0000256" key="6">
    <source>
        <dbReference type="ARBA" id="ARBA00022968"/>
    </source>
</evidence>
<evidence type="ECO:0000256" key="10">
    <source>
        <dbReference type="ARBA" id="ARBA00037301"/>
    </source>
</evidence>
<dbReference type="GO" id="GO:0016020">
    <property type="term" value="C:membrane"/>
    <property type="evidence" value="ECO:0007669"/>
    <property type="project" value="UniProtKB-SubCell"/>
</dbReference>
<dbReference type="EC" id="2.4.2.42" evidence="11"/>
<keyword evidence="9" id="KW-0325">Glycoprotein</keyword>
<evidence type="ECO:0000256" key="2">
    <source>
        <dbReference type="ARBA" id="ARBA00006351"/>
    </source>
</evidence>